<gene>
    <name evidence="8" type="primary">Ci-Prd-B</name>
</gene>
<dbReference type="SMART" id="SM00389">
    <property type="entry name" value="HOX"/>
    <property type="match status" value="1"/>
</dbReference>
<comment type="subcellular location">
    <subcellularLocation>
        <location evidence="4 5">Nucleus</location>
    </subcellularLocation>
</comment>
<proteinExistence type="evidence at transcript level"/>
<dbReference type="CDD" id="cd00086">
    <property type="entry name" value="homeodomain"/>
    <property type="match status" value="1"/>
</dbReference>
<organism evidence="8">
    <name type="scientific">Ciona intestinalis</name>
    <name type="common">Transparent sea squirt</name>
    <name type="synonym">Ascidia intestinalis</name>
    <dbReference type="NCBI Taxonomy" id="7719"/>
    <lineage>
        <taxon>Eukaryota</taxon>
        <taxon>Metazoa</taxon>
        <taxon>Chordata</taxon>
        <taxon>Tunicata</taxon>
        <taxon>Ascidiacea</taxon>
        <taxon>Phlebobranchia</taxon>
        <taxon>Cionidae</taxon>
        <taxon>Ciona</taxon>
    </lineage>
</organism>
<feature type="region of interest" description="Disordered" evidence="6">
    <location>
        <begin position="297"/>
        <end position="317"/>
    </location>
</feature>
<feature type="compositionally biased region" description="Polar residues" evidence="6">
    <location>
        <begin position="297"/>
        <end position="310"/>
    </location>
</feature>
<evidence type="ECO:0000259" key="7">
    <source>
        <dbReference type="PROSITE" id="PS50071"/>
    </source>
</evidence>
<dbReference type="OrthoDB" id="6159439at2759"/>
<evidence type="ECO:0000256" key="1">
    <source>
        <dbReference type="ARBA" id="ARBA00023125"/>
    </source>
</evidence>
<reference evidence="8" key="3">
    <citation type="submission" date="2005-04" db="EMBL/GenBank/DDBJ databases">
        <title>Expressed genes in Ciona intestinalis.</title>
        <authorList>
            <person name="Satou Y."/>
        </authorList>
    </citation>
    <scope>NUCLEOTIDE SEQUENCE</scope>
</reference>
<dbReference type="EMBL" id="AB210650">
    <property type="protein sequence ID" value="BAE06655.1"/>
    <property type="molecule type" value="mRNA"/>
</dbReference>
<evidence type="ECO:0000256" key="4">
    <source>
        <dbReference type="PROSITE-ProRule" id="PRU00108"/>
    </source>
</evidence>
<dbReference type="InterPro" id="IPR017970">
    <property type="entry name" value="Homeobox_CS"/>
</dbReference>
<protein>
    <submittedName>
        <fullName evidence="8">Transcription factor protein</fullName>
    </submittedName>
</protein>
<dbReference type="PANTHER" id="PTHR46271:SF4">
    <property type="entry name" value="HOMEOBOX PROTEIN, PUTATIVE-RELATED"/>
    <property type="match status" value="1"/>
</dbReference>
<feature type="compositionally biased region" description="Polar residues" evidence="6">
    <location>
        <begin position="700"/>
        <end position="714"/>
    </location>
</feature>
<dbReference type="AlphaFoldDB" id="Q4H2X2"/>
<accession>Q4H2X2</accession>
<keyword evidence="1 4" id="KW-0238">DNA-binding</keyword>
<feature type="region of interest" description="Disordered" evidence="6">
    <location>
        <begin position="695"/>
        <end position="744"/>
    </location>
</feature>
<evidence type="ECO:0000256" key="2">
    <source>
        <dbReference type="ARBA" id="ARBA00023155"/>
    </source>
</evidence>
<dbReference type="InterPro" id="IPR009057">
    <property type="entry name" value="Homeodomain-like_sf"/>
</dbReference>
<keyword evidence="2 4" id="KW-0371">Homeobox</keyword>
<dbReference type="PROSITE" id="PS50071">
    <property type="entry name" value="HOMEOBOX_2"/>
    <property type="match status" value="1"/>
</dbReference>
<dbReference type="PANTHER" id="PTHR46271">
    <property type="entry name" value="HOMEOBOX PROTEIN, PUTATIVE-RELATED"/>
    <property type="match status" value="1"/>
</dbReference>
<dbReference type="SUPFAM" id="SSF46689">
    <property type="entry name" value="Homeodomain-like"/>
    <property type="match status" value="1"/>
</dbReference>
<dbReference type="GO" id="GO:0045944">
    <property type="term" value="P:positive regulation of transcription by RNA polymerase II"/>
    <property type="evidence" value="ECO:0007669"/>
    <property type="project" value="InterPro"/>
</dbReference>
<dbReference type="KEGG" id="cin:778734"/>
<dbReference type="PROSITE" id="PS00027">
    <property type="entry name" value="HOMEOBOX_1"/>
    <property type="match status" value="1"/>
</dbReference>
<dbReference type="Pfam" id="PF00046">
    <property type="entry name" value="Homeodomain"/>
    <property type="match status" value="1"/>
</dbReference>
<name>Q4H2X2_CIOIN</name>
<feature type="DNA-binding region" description="Homeobox" evidence="4">
    <location>
        <begin position="152"/>
        <end position="211"/>
    </location>
</feature>
<feature type="domain" description="Homeobox" evidence="7">
    <location>
        <begin position="150"/>
        <end position="210"/>
    </location>
</feature>
<accession>A0A1W2VQ25</accession>
<dbReference type="InterPro" id="IPR043562">
    <property type="entry name" value="RAX/RAX2"/>
</dbReference>
<dbReference type="InterPro" id="IPR001356">
    <property type="entry name" value="HD"/>
</dbReference>
<evidence type="ECO:0000256" key="5">
    <source>
        <dbReference type="RuleBase" id="RU000682"/>
    </source>
</evidence>
<dbReference type="Gene3D" id="1.10.10.60">
    <property type="entry name" value="Homeodomain-like"/>
    <property type="match status" value="1"/>
</dbReference>
<reference evidence="8" key="1">
    <citation type="journal article" date="2003" name="Dev. Genes Evol.">
        <title>Genomewide surveys of developmentally relevant genes in Ciona intestinalis.</title>
        <authorList>
            <person name="Satou Y."/>
            <person name="Satoh N."/>
        </authorList>
    </citation>
    <scope>NUCLEOTIDE SEQUENCE</scope>
</reference>
<evidence type="ECO:0000313" key="8">
    <source>
        <dbReference type="EMBL" id="BAE06655.1"/>
    </source>
</evidence>
<evidence type="ECO:0000256" key="3">
    <source>
        <dbReference type="ARBA" id="ARBA00023242"/>
    </source>
</evidence>
<feature type="compositionally biased region" description="Pro residues" evidence="6">
    <location>
        <begin position="734"/>
        <end position="744"/>
    </location>
</feature>
<dbReference type="GO" id="GO:0005634">
    <property type="term" value="C:nucleus"/>
    <property type="evidence" value="ECO:0007669"/>
    <property type="project" value="UniProtKB-SubCell"/>
</dbReference>
<dbReference type="GO" id="GO:0000981">
    <property type="term" value="F:DNA-binding transcription factor activity, RNA polymerase II-specific"/>
    <property type="evidence" value="ECO:0007669"/>
    <property type="project" value="InterPro"/>
</dbReference>
<evidence type="ECO:0000256" key="6">
    <source>
        <dbReference type="SAM" id="MobiDB-lite"/>
    </source>
</evidence>
<dbReference type="GO" id="GO:0003677">
    <property type="term" value="F:DNA binding"/>
    <property type="evidence" value="ECO:0007669"/>
    <property type="project" value="UniProtKB-UniRule"/>
</dbReference>
<reference evidence="8" key="2">
    <citation type="journal article" date="2004" name="Development">
        <title>Gene expression profiles of transcription factors and signaling molecules in the ascidian embryo: towards a comprehensive understanding of gene networks.</title>
        <authorList>
            <person name="Imai K.S."/>
            <person name="Hino K."/>
            <person name="Yagi K."/>
            <person name="Satoh N."/>
            <person name="Satou Y."/>
        </authorList>
    </citation>
    <scope>NUCLEOTIDE SEQUENCE</scope>
</reference>
<sequence>MSDREAVISTIAPLTSTEVCENDPLPVNGSADIVDSPTNLRQVIESKPGNEFSERDALYNKHSYSIQLGSYDGGQYCTTFPSIPNITLSNHSASRLPLQQNGFGIPASRQNQNIVLQDRTPHDHFHGFVPETWEDSMSNIPQRCDGNGSRNLSRGRTTYSVDQITELEKLFTRNAYPTPQSRQELARNIRVPEGKVKIWFQNRRARAKKQRMLSSNSWRVGLQQTGFAPLPVRQEQSNNNNNSIVNEAGAAKNPAINLSSQVVPNWEYPQGGPSQNQEGASHTSLSLSCLSLRNQAKHNSLPSTTNSAAKNSAEHPPTLPLCPDNSFKFYTGSWRDVSKYERTDFEHNEAFPSRFPVINNSQSHIDRSTARFSNVASSMSPSMQSPWFQHGGYSAPAAMSSPPSAEGTGLSIATVESLSAPVANDKGAATSLVTPAPHCEQHSRNKLPNDANSTGYYKGAYDLKVISSGYKANVLSGRYSPYLSPPTSTALLRSPPPIRRFVFPFKNLMETSRNSVAPVGPNNVHENVDLTTRTNCAKNFMTLNTHTTSEAGPHFCPRQSSHCFVDSKVGSQPIDVNMATNPNLRTLAPTFNLKPYQMQKNDFDTAACGTSLSKQQRFNWQMNSDRWQHINQWNSTSSMQKYQPQATFTSNAMHCRERSMPGQMWPHHQQEYGNSKNCHVANWPRMYPNNGSHVIETETRCPSNGSEESGSSADAQKRETAQGVWSVSELIPGTQPPSSAPMVG</sequence>
<keyword evidence="3 4" id="KW-0539">Nucleus</keyword>